<evidence type="ECO:0000256" key="3">
    <source>
        <dbReference type="ARBA" id="ARBA00022606"/>
    </source>
</evidence>
<evidence type="ECO:0000256" key="4">
    <source>
        <dbReference type="ARBA" id="ARBA00022692"/>
    </source>
</evidence>
<dbReference type="RefSeq" id="XP_017779792.1">
    <property type="nucleotide sequence ID" value="XM_017924303.1"/>
</dbReference>
<keyword evidence="5" id="KW-0552">Olfaction</keyword>
<evidence type="ECO:0000256" key="2">
    <source>
        <dbReference type="ARBA" id="ARBA00022475"/>
    </source>
</evidence>
<keyword evidence="4 10" id="KW-0812">Transmembrane</keyword>
<dbReference type="PANTHER" id="PTHR21137:SF35">
    <property type="entry name" value="ODORANT RECEPTOR 19A-RELATED"/>
    <property type="match status" value="1"/>
</dbReference>
<keyword evidence="3" id="KW-0716">Sensory transduction</keyword>
<evidence type="ECO:0000256" key="8">
    <source>
        <dbReference type="ARBA" id="ARBA00023170"/>
    </source>
</evidence>
<dbReference type="InterPro" id="IPR004117">
    <property type="entry name" value="7tm6_olfct_rcpt"/>
</dbReference>
<protein>
    <submittedName>
        <fullName evidence="12">Odorant receptor 92a</fullName>
    </submittedName>
</protein>
<evidence type="ECO:0000256" key="5">
    <source>
        <dbReference type="ARBA" id="ARBA00022725"/>
    </source>
</evidence>
<evidence type="ECO:0000256" key="7">
    <source>
        <dbReference type="ARBA" id="ARBA00023136"/>
    </source>
</evidence>
<keyword evidence="11" id="KW-1185">Reference proteome</keyword>
<feature type="transmembrane region" description="Helical" evidence="10">
    <location>
        <begin position="30"/>
        <end position="55"/>
    </location>
</feature>
<dbReference type="PANTHER" id="PTHR21137">
    <property type="entry name" value="ODORANT RECEPTOR"/>
    <property type="match status" value="1"/>
</dbReference>
<dbReference type="GeneID" id="108565048"/>
<dbReference type="Proteomes" id="UP000695000">
    <property type="component" value="Unplaced"/>
</dbReference>
<evidence type="ECO:0000256" key="10">
    <source>
        <dbReference type="SAM" id="Phobius"/>
    </source>
</evidence>
<comment type="subcellular location">
    <subcellularLocation>
        <location evidence="1">Cell membrane</location>
        <topology evidence="1">Multi-pass membrane protein</topology>
    </subcellularLocation>
</comment>
<dbReference type="Pfam" id="PF02949">
    <property type="entry name" value="7tm_6"/>
    <property type="match status" value="1"/>
</dbReference>
<keyword evidence="7 10" id="KW-0472">Membrane</keyword>
<keyword evidence="2" id="KW-1003">Cell membrane</keyword>
<sequence length="315" mass="36261">MKVLKRIDYEELGFFDASKIIKKHKKEADVWILLFLVFVNTICVNMCIAVCYSFFFKYQDLYAEDNGKIVYAQKLPVIIVTPFEMVTRTSFILHFVFEILPLDIYAWMIVGLDGLFTSLMSCIAAHFCVLQEALRTIRPRCLKRLFLANNENTIYDSNQLNAEMLEEMKKCILHLQMLIKSSAILEKIYNIQTCGQVMVSLFEMCFCLYLLTSSLDADVGSELTYLVSTSFELLLYCWFGNGVTEASVAIPDAIFKGDWLSSSREFKSCMLITMIRMRRPIYMTIGKFTPLTFTVFLSIGRAAYSFFTVLKSSSF</sequence>
<keyword evidence="8 12" id="KW-0675">Receptor</keyword>
<evidence type="ECO:0000256" key="6">
    <source>
        <dbReference type="ARBA" id="ARBA00022989"/>
    </source>
</evidence>
<name>A0ABM1MYZ2_NICVS</name>
<evidence type="ECO:0000313" key="11">
    <source>
        <dbReference type="Proteomes" id="UP000695000"/>
    </source>
</evidence>
<accession>A0ABM1MYZ2</accession>
<evidence type="ECO:0000256" key="1">
    <source>
        <dbReference type="ARBA" id="ARBA00004651"/>
    </source>
</evidence>
<keyword evidence="6 10" id="KW-1133">Transmembrane helix</keyword>
<gene>
    <name evidence="12" type="primary">LOC108565048</name>
</gene>
<reference evidence="12" key="1">
    <citation type="submission" date="2025-08" db="UniProtKB">
        <authorList>
            <consortium name="RefSeq"/>
        </authorList>
    </citation>
    <scope>IDENTIFICATION</scope>
    <source>
        <tissue evidence="12">Whole Larva</tissue>
    </source>
</reference>
<evidence type="ECO:0000256" key="9">
    <source>
        <dbReference type="ARBA" id="ARBA00023224"/>
    </source>
</evidence>
<keyword evidence="9" id="KW-0807">Transducer</keyword>
<feature type="transmembrane region" description="Helical" evidence="10">
    <location>
        <begin position="284"/>
        <end position="307"/>
    </location>
</feature>
<proteinExistence type="predicted"/>
<evidence type="ECO:0000313" key="12">
    <source>
        <dbReference type="RefSeq" id="XP_017779792.1"/>
    </source>
</evidence>
<feature type="transmembrane region" description="Helical" evidence="10">
    <location>
        <begin position="104"/>
        <end position="130"/>
    </location>
</feature>
<organism evidence="11 12">
    <name type="scientific">Nicrophorus vespilloides</name>
    <name type="common">Boreal carrion beetle</name>
    <dbReference type="NCBI Taxonomy" id="110193"/>
    <lineage>
        <taxon>Eukaryota</taxon>
        <taxon>Metazoa</taxon>
        <taxon>Ecdysozoa</taxon>
        <taxon>Arthropoda</taxon>
        <taxon>Hexapoda</taxon>
        <taxon>Insecta</taxon>
        <taxon>Pterygota</taxon>
        <taxon>Neoptera</taxon>
        <taxon>Endopterygota</taxon>
        <taxon>Coleoptera</taxon>
        <taxon>Polyphaga</taxon>
        <taxon>Staphyliniformia</taxon>
        <taxon>Silphidae</taxon>
        <taxon>Nicrophorinae</taxon>
        <taxon>Nicrophorus</taxon>
    </lineage>
</organism>